<evidence type="ECO:0000313" key="12">
    <source>
        <dbReference type="Proteomes" id="UP001221757"/>
    </source>
</evidence>
<name>A0AAD7CSK4_MYCRO</name>
<feature type="binding site" evidence="9">
    <location>
        <position position="74"/>
    </location>
    <ligand>
        <name>ATP</name>
        <dbReference type="ChEBI" id="CHEBI:30616"/>
    </ligand>
</feature>
<feature type="domain" description="Protein kinase" evidence="10">
    <location>
        <begin position="41"/>
        <end position="399"/>
    </location>
</feature>
<comment type="catalytic activity">
    <reaction evidence="8">
        <text>L-seryl-[protein] + ATP = O-phospho-L-seryl-[protein] + ADP + H(+)</text>
        <dbReference type="Rhea" id="RHEA:17989"/>
        <dbReference type="Rhea" id="RHEA-COMP:9863"/>
        <dbReference type="Rhea" id="RHEA-COMP:11604"/>
        <dbReference type="ChEBI" id="CHEBI:15378"/>
        <dbReference type="ChEBI" id="CHEBI:29999"/>
        <dbReference type="ChEBI" id="CHEBI:30616"/>
        <dbReference type="ChEBI" id="CHEBI:83421"/>
        <dbReference type="ChEBI" id="CHEBI:456216"/>
        <dbReference type="EC" id="2.7.11.1"/>
    </reaction>
</comment>
<keyword evidence="2" id="KW-0723">Serine/threonine-protein kinase</keyword>
<evidence type="ECO:0000256" key="8">
    <source>
        <dbReference type="ARBA" id="ARBA00048679"/>
    </source>
</evidence>
<keyword evidence="6 9" id="KW-0067">ATP-binding</keyword>
<organism evidence="11 12">
    <name type="scientific">Mycena rosella</name>
    <name type="common">Pink bonnet</name>
    <name type="synonym">Agaricus rosellus</name>
    <dbReference type="NCBI Taxonomy" id="1033263"/>
    <lineage>
        <taxon>Eukaryota</taxon>
        <taxon>Fungi</taxon>
        <taxon>Dikarya</taxon>
        <taxon>Basidiomycota</taxon>
        <taxon>Agaricomycotina</taxon>
        <taxon>Agaricomycetes</taxon>
        <taxon>Agaricomycetidae</taxon>
        <taxon>Agaricales</taxon>
        <taxon>Marasmiineae</taxon>
        <taxon>Mycenaceae</taxon>
        <taxon>Mycena</taxon>
    </lineage>
</organism>
<keyword evidence="5 11" id="KW-0418">Kinase</keyword>
<evidence type="ECO:0000256" key="5">
    <source>
        <dbReference type="ARBA" id="ARBA00022777"/>
    </source>
</evidence>
<dbReference type="Proteomes" id="UP001221757">
    <property type="component" value="Unassembled WGS sequence"/>
</dbReference>
<reference evidence="11" key="1">
    <citation type="submission" date="2023-03" db="EMBL/GenBank/DDBJ databases">
        <title>Massive genome expansion in bonnet fungi (Mycena s.s.) driven by repeated elements and novel gene families across ecological guilds.</title>
        <authorList>
            <consortium name="Lawrence Berkeley National Laboratory"/>
            <person name="Harder C.B."/>
            <person name="Miyauchi S."/>
            <person name="Viragh M."/>
            <person name="Kuo A."/>
            <person name="Thoen E."/>
            <person name="Andreopoulos B."/>
            <person name="Lu D."/>
            <person name="Skrede I."/>
            <person name="Drula E."/>
            <person name="Henrissat B."/>
            <person name="Morin E."/>
            <person name="Kohler A."/>
            <person name="Barry K."/>
            <person name="LaButti K."/>
            <person name="Morin E."/>
            <person name="Salamov A."/>
            <person name="Lipzen A."/>
            <person name="Mereny Z."/>
            <person name="Hegedus B."/>
            <person name="Baldrian P."/>
            <person name="Stursova M."/>
            <person name="Weitz H."/>
            <person name="Taylor A."/>
            <person name="Grigoriev I.V."/>
            <person name="Nagy L.G."/>
            <person name="Martin F."/>
            <person name="Kauserud H."/>
        </authorList>
    </citation>
    <scope>NUCLEOTIDE SEQUENCE</scope>
    <source>
        <strain evidence="11">CBHHK067</strain>
    </source>
</reference>
<dbReference type="AlphaFoldDB" id="A0AAD7CSK4"/>
<sequence>MDPFIFCDIDGVEDAERYGPGGLYPVKVGDMLGPDTAAPRYRVLAKLGHGGYSTVWLANDLVERYDNVKTVAVKLVGAAETADSHEAKILERLSAPSASTPPHVLQVVDSFTVRSANGIHLVLVTEPVLLLQSFLELPGVRANMKDLLRQALEGLVFIHGRGIVHGDLHTSNLGVALPDLKTFPDTEFLLECGPPEIIPLVPSDPARDPASFPPYLAWPAKLPRFLLTNAPEFASRQPQLRILDLGNAYVARECPSPPCCTPISFVRPEVIFPRVAYKDRNGPWDRRTDIWSLASTIHEMAGGGPLFHGCGLGASLLRHMASLCGGAPQEWMQYFITVPDATAPQEMADALWGVRATHFTRFGAPKEEADALAKFLRRMLVLDPHERPSASELLQDPYFLRADMEEAPSGEH</sequence>
<dbReference type="GO" id="GO:0000245">
    <property type="term" value="P:spliceosomal complex assembly"/>
    <property type="evidence" value="ECO:0007669"/>
    <property type="project" value="TreeGrafter"/>
</dbReference>
<evidence type="ECO:0000256" key="7">
    <source>
        <dbReference type="ARBA" id="ARBA00047899"/>
    </source>
</evidence>
<dbReference type="Pfam" id="PF00069">
    <property type="entry name" value="Pkinase"/>
    <property type="match status" value="2"/>
</dbReference>
<proteinExistence type="predicted"/>
<evidence type="ECO:0000259" key="10">
    <source>
        <dbReference type="PROSITE" id="PS50011"/>
    </source>
</evidence>
<dbReference type="PROSITE" id="PS50011">
    <property type="entry name" value="PROTEIN_KINASE_DOM"/>
    <property type="match status" value="1"/>
</dbReference>
<keyword evidence="4 9" id="KW-0547">Nucleotide-binding</keyword>
<evidence type="ECO:0000256" key="2">
    <source>
        <dbReference type="ARBA" id="ARBA00022527"/>
    </source>
</evidence>
<dbReference type="PANTHER" id="PTHR47634:SF9">
    <property type="entry name" value="PROTEIN KINASE DOMAIN-CONTAINING PROTEIN-RELATED"/>
    <property type="match status" value="1"/>
</dbReference>
<dbReference type="EC" id="2.7.11.1" evidence="1"/>
<comment type="caution">
    <text evidence="11">The sequence shown here is derived from an EMBL/GenBank/DDBJ whole genome shotgun (WGS) entry which is preliminary data.</text>
</comment>
<dbReference type="InterPro" id="IPR017441">
    <property type="entry name" value="Protein_kinase_ATP_BS"/>
</dbReference>
<protein>
    <recommendedName>
        <fullName evidence="1">non-specific serine/threonine protein kinase</fullName>
        <ecNumber evidence="1">2.7.11.1</ecNumber>
    </recommendedName>
</protein>
<comment type="catalytic activity">
    <reaction evidence="7">
        <text>L-threonyl-[protein] + ATP = O-phospho-L-threonyl-[protein] + ADP + H(+)</text>
        <dbReference type="Rhea" id="RHEA:46608"/>
        <dbReference type="Rhea" id="RHEA-COMP:11060"/>
        <dbReference type="Rhea" id="RHEA-COMP:11605"/>
        <dbReference type="ChEBI" id="CHEBI:15378"/>
        <dbReference type="ChEBI" id="CHEBI:30013"/>
        <dbReference type="ChEBI" id="CHEBI:30616"/>
        <dbReference type="ChEBI" id="CHEBI:61977"/>
        <dbReference type="ChEBI" id="CHEBI:456216"/>
        <dbReference type="EC" id="2.7.11.1"/>
    </reaction>
</comment>
<dbReference type="InterPro" id="IPR011009">
    <property type="entry name" value="Kinase-like_dom_sf"/>
</dbReference>
<dbReference type="SMART" id="SM00220">
    <property type="entry name" value="S_TKc"/>
    <property type="match status" value="1"/>
</dbReference>
<dbReference type="PANTHER" id="PTHR47634">
    <property type="entry name" value="PROTEIN KINASE DOMAIN-CONTAINING PROTEIN-RELATED"/>
    <property type="match status" value="1"/>
</dbReference>
<dbReference type="InterPro" id="IPR000719">
    <property type="entry name" value="Prot_kinase_dom"/>
</dbReference>
<evidence type="ECO:0000256" key="3">
    <source>
        <dbReference type="ARBA" id="ARBA00022679"/>
    </source>
</evidence>
<dbReference type="InterPro" id="IPR051334">
    <property type="entry name" value="SRPK"/>
</dbReference>
<dbReference type="EMBL" id="JARKIE010000252">
    <property type="protein sequence ID" value="KAJ7661120.1"/>
    <property type="molecule type" value="Genomic_DNA"/>
</dbReference>
<gene>
    <name evidence="11" type="ORF">B0H17DRAFT_1020432</name>
</gene>
<evidence type="ECO:0000313" key="11">
    <source>
        <dbReference type="EMBL" id="KAJ7661120.1"/>
    </source>
</evidence>
<dbReference type="GO" id="GO:0005737">
    <property type="term" value="C:cytoplasm"/>
    <property type="evidence" value="ECO:0007669"/>
    <property type="project" value="TreeGrafter"/>
</dbReference>
<dbReference type="SUPFAM" id="SSF56112">
    <property type="entry name" value="Protein kinase-like (PK-like)"/>
    <property type="match status" value="1"/>
</dbReference>
<evidence type="ECO:0000256" key="9">
    <source>
        <dbReference type="PROSITE-ProRule" id="PRU10141"/>
    </source>
</evidence>
<dbReference type="PROSITE" id="PS00107">
    <property type="entry name" value="PROTEIN_KINASE_ATP"/>
    <property type="match status" value="1"/>
</dbReference>
<evidence type="ECO:0000256" key="1">
    <source>
        <dbReference type="ARBA" id="ARBA00012513"/>
    </source>
</evidence>
<accession>A0AAD7CSK4</accession>
<evidence type="ECO:0000256" key="6">
    <source>
        <dbReference type="ARBA" id="ARBA00022840"/>
    </source>
</evidence>
<keyword evidence="3" id="KW-0808">Transferase</keyword>
<dbReference type="GO" id="GO:0004674">
    <property type="term" value="F:protein serine/threonine kinase activity"/>
    <property type="evidence" value="ECO:0007669"/>
    <property type="project" value="UniProtKB-KW"/>
</dbReference>
<evidence type="ECO:0000256" key="4">
    <source>
        <dbReference type="ARBA" id="ARBA00022741"/>
    </source>
</evidence>
<dbReference type="Gene3D" id="3.30.200.20">
    <property type="entry name" value="Phosphorylase Kinase, domain 1"/>
    <property type="match status" value="1"/>
</dbReference>
<dbReference type="GO" id="GO:0005634">
    <property type="term" value="C:nucleus"/>
    <property type="evidence" value="ECO:0007669"/>
    <property type="project" value="TreeGrafter"/>
</dbReference>
<dbReference type="GO" id="GO:0005524">
    <property type="term" value="F:ATP binding"/>
    <property type="evidence" value="ECO:0007669"/>
    <property type="project" value="UniProtKB-UniRule"/>
</dbReference>
<dbReference type="GO" id="GO:0050684">
    <property type="term" value="P:regulation of mRNA processing"/>
    <property type="evidence" value="ECO:0007669"/>
    <property type="project" value="TreeGrafter"/>
</dbReference>
<keyword evidence="12" id="KW-1185">Reference proteome</keyword>
<dbReference type="Gene3D" id="1.10.510.10">
    <property type="entry name" value="Transferase(Phosphotransferase) domain 1"/>
    <property type="match status" value="1"/>
</dbReference>